<name>A0ABN1UNL4_9ACTN</name>
<evidence type="ECO:0000313" key="1">
    <source>
        <dbReference type="EMBL" id="GAA1160497.1"/>
    </source>
</evidence>
<evidence type="ECO:0008006" key="3">
    <source>
        <dbReference type="Google" id="ProtNLM"/>
    </source>
</evidence>
<protein>
    <recommendedName>
        <fullName evidence="3">WXG100 family type VII secretion target</fullName>
    </recommendedName>
</protein>
<keyword evidence="2" id="KW-1185">Reference proteome</keyword>
<organism evidence="1 2">
    <name type="scientific">Nocardioides aquiterrae</name>
    <dbReference type="NCBI Taxonomy" id="203799"/>
    <lineage>
        <taxon>Bacteria</taxon>
        <taxon>Bacillati</taxon>
        <taxon>Actinomycetota</taxon>
        <taxon>Actinomycetes</taxon>
        <taxon>Propionibacteriales</taxon>
        <taxon>Nocardioidaceae</taxon>
        <taxon>Nocardioides</taxon>
    </lineage>
</organism>
<sequence length="406" mass="41208">MSEIVIQYDTLALSQQLLERQRAHADAIAAYLPANAGIGDSTGLLLSMFDPLSEAAIWAGEQAAHLVAAVEQRLAGAVGDTAVDLADTDGQVGASFARLLGELGGTGGTGGSGAAGDSPDLGGPILGAAGESAPDGYGEVNSFFWQKTADTVGAVTGAVGDATSLIDALGQWGGAGPVGEVADASSYLVPGQAPENPVQDLRWTAGGLLGGIDWVAEQFIGFSILDRCVYHPLAGDWQGIFRAGESWSHAGDAAGAIARNHAGLVASTPATWQGESGDAFRTAMATMTYDVFELGAAYGVAADLVKRLATVCKLACTAIGAALNLIANKLMKMAAEAATPVVGWLAGAVTAYQDIEAVVKNVRLIYGVFETIESAIQGFAEARTAILDRLALIEDLAQGGVGSAAA</sequence>
<reference evidence="1 2" key="1">
    <citation type="journal article" date="2019" name="Int. J. Syst. Evol. Microbiol.">
        <title>The Global Catalogue of Microorganisms (GCM) 10K type strain sequencing project: providing services to taxonomists for standard genome sequencing and annotation.</title>
        <authorList>
            <consortium name="The Broad Institute Genomics Platform"/>
            <consortium name="The Broad Institute Genome Sequencing Center for Infectious Disease"/>
            <person name="Wu L."/>
            <person name="Ma J."/>
        </authorList>
    </citation>
    <scope>NUCLEOTIDE SEQUENCE [LARGE SCALE GENOMIC DNA]</scope>
    <source>
        <strain evidence="1 2">JCM 11813</strain>
    </source>
</reference>
<proteinExistence type="predicted"/>
<comment type="caution">
    <text evidence="1">The sequence shown here is derived from an EMBL/GenBank/DDBJ whole genome shotgun (WGS) entry which is preliminary data.</text>
</comment>
<evidence type="ECO:0000313" key="2">
    <source>
        <dbReference type="Proteomes" id="UP001499979"/>
    </source>
</evidence>
<gene>
    <name evidence="1" type="ORF">GCM10009606_43140</name>
</gene>
<dbReference type="Proteomes" id="UP001499979">
    <property type="component" value="Unassembled WGS sequence"/>
</dbReference>
<dbReference type="EMBL" id="BAAAJE010000028">
    <property type="protein sequence ID" value="GAA1160497.1"/>
    <property type="molecule type" value="Genomic_DNA"/>
</dbReference>
<dbReference type="RefSeq" id="WP_343910107.1">
    <property type="nucleotide sequence ID" value="NZ_BAAAJE010000028.1"/>
</dbReference>
<accession>A0ABN1UNL4</accession>